<dbReference type="EMBL" id="JAYMYS010000006">
    <property type="protein sequence ID" value="KAK7390499.1"/>
    <property type="molecule type" value="Genomic_DNA"/>
</dbReference>
<dbReference type="Gene3D" id="1.20.1260.60">
    <property type="entry name" value="Vacuolar protein sorting-associated protein Ist1"/>
    <property type="match status" value="1"/>
</dbReference>
<dbReference type="GO" id="GO:0015031">
    <property type="term" value="P:protein transport"/>
    <property type="evidence" value="ECO:0007669"/>
    <property type="project" value="InterPro"/>
</dbReference>
<name>A0AAN9S6J2_PSOTE</name>
<reference evidence="2 3" key="1">
    <citation type="submission" date="2024-01" db="EMBL/GenBank/DDBJ databases">
        <title>The genomes of 5 underutilized Papilionoideae crops provide insights into root nodulation and disease resistanc.</title>
        <authorList>
            <person name="Jiang F."/>
        </authorList>
    </citation>
    <scope>NUCLEOTIDE SEQUENCE [LARGE SCALE GENOMIC DNA]</scope>
    <source>
        <strain evidence="2">DUOXIRENSHENG_FW03</strain>
        <tissue evidence="2">Leaves</tissue>
    </source>
</reference>
<dbReference type="InterPro" id="IPR042277">
    <property type="entry name" value="IST1-like"/>
</dbReference>
<sequence length="111" mass="13310">MKTRLERIHKKRTAVKKFLKQDIADLLRSDLEYNAYGRLRTLFRGKFGNSLEPYISIQFVEKLKQELPSKEMKIQLLHDLAQEFYIEWDSKALQQRLNSPTQLHEVSFTFH</sequence>
<comment type="similarity">
    <text evidence="1">Belongs to the IST1 family.</text>
</comment>
<comment type="caution">
    <text evidence="2">The sequence shown here is derived from an EMBL/GenBank/DDBJ whole genome shotgun (WGS) entry which is preliminary data.</text>
</comment>
<keyword evidence="3" id="KW-1185">Reference proteome</keyword>
<evidence type="ECO:0000313" key="3">
    <source>
        <dbReference type="Proteomes" id="UP001386955"/>
    </source>
</evidence>
<organism evidence="2 3">
    <name type="scientific">Psophocarpus tetragonolobus</name>
    <name type="common">Winged bean</name>
    <name type="synonym">Dolichos tetragonolobus</name>
    <dbReference type="NCBI Taxonomy" id="3891"/>
    <lineage>
        <taxon>Eukaryota</taxon>
        <taxon>Viridiplantae</taxon>
        <taxon>Streptophyta</taxon>
        <taxon>Embryophyta</taxon>
        <taxon>Tracheophyta</taxon>
        <taxon>Spermatophyta</taxon>
        <taxon>Magnoliopsida</taxon>
        <taxon>eudicotyledons</taxon>
        <taxon>Gunneridae</taxon>
        <taxon>Pentapetalae</taxon>
        <taxon>rosids</taxon>
        <taxon>fabids</taxon>
        <taxon>Fabales</taxon>
        <taxon>Fabaceae</taxon>
        <taxon>Papilionoideae</taxon>
        <taxon>50 kb inversion clade</taxon>
        <taxon>NPAAA clade</taxon>
        <taxon>indigoferoid/millettioid clade</taxon>
        <taxon>Phaseoleae</taxon>
        <taxon>Psophocarpus</taxon>
    </lineage>
</organism>
<evidence type="ECO:0000313" key="2">
    <source>
        <dbReference type="EMBL" id="KAK7390499.1"/>
    </source>
</evidence>
<dbReference type="PANTHER" id="PTHR12161:SF46">
    <property type="entry name" value="VACUOLAR PROTEIN SORTING-ASSOCIATED PROTEIN IST1-RELATED"/>
    <property type="match status" value="1"/>
</dbReference>
<proteinExistence type="inferred from homology"/>
<dbReference type="AlphaFoldDB" id="A0AAN9S6J2"/>
<dbReference type="PANTHER" id="PTHR12161">
    <property type="entry name" value="IST1 FAMILY MEMBER"/>
    <property type="match status" value="1"/>
</dbReference>
<dbReference type="Proteomes" id="UP001386955">
    <property type="component" value="Unassembled WGS sequence"/>
</dbReference>
<dbReference type="InterPro" id="IPR005061">
    <property type="entry name" value="Ist1"/>
</dbReference>
<evidence type="ECO:0000256" key="1">
    <source>
        <dbReference type="ARBA" id="ARBA00005536"/>
    </source>
</evidence>
<protein>
    <submittedName>
        <fullName evidence="2">Uncharacterized protein</fullName>
    </submittedName>
</protein>
<accession>A0AAN9S6J2</accession>
<gene>
    <name evidence="2" type="ORF">VNO78_25806</name>
</gene>